<evidence type="ECO:0000313" key="3">
    <source>
        <dbReference type="Proteomes" id="UP000321638"/>
    </source>
</evidence>
<evidence type="ECO:0000313" key="2">
    <source>
        <dbReference type="EMBL" id="TXL73070.1"/>
    </source>
</evidence>
<protein>
    <recommendedName>
        <fullName evidence="4">DUF4412 domain-containing protein</fullName>
    </recommendedName>
</protein>
<proteinExistence type="predicted"/>
<name>A0A5C8PHC1_9HYPH</name>
<feature type="signal peptide" evidence="1">
    <location>
        <begin position="1"/>
        <end position="23"/>
    </location>
</feature>
<feature type="chain" id="PRO_5023055330" description="DUF4412 domain-containing protein" evidence="1">
    <location>
        <begin position="24"/>
        <end position="190"/>
    </location>
</feature>
<accession>A0A5C8PHC1</accession>
<comment type="caution">
    <text evidence="2">The sequence shown here is derived from an EMBL/GenBank/DDBJ whole genome shotgun (WGS) entry which is preliminary data.</text>
</comment>
<dbReference type="AlphaFoldDB" id="A0A5C8PHC1"/>
<keyword evidence="3" id="KW-1185">Reference proteome</keyword>
<dbReference type="OrthoDB" id="7268862at2"/>
<dbReference type="Proteomes" id="UP000321638">
    <property type="component" value="Unassembled WGS sequence"/>
</dbReference>
<reference evidence="2 3" key="1">
    <citation type="submission" date="2019-06" db="EMBL/GenBank/DDBJ databases">
        <title>New taxonomy in bacterial strain CC-CFT640, isolated from vineyard.</title>
        <authorList>
            <person name="Lin S.-Y."/>
            <person name="Tsai C.-F."/>
            <person name="Young C.-C."/>
        </authorList>
    </citation>
    <scope>NUCLEOTIDE SEQUENCE [LARGE SCALE GENOMIC DNA]</scope>
    <source>
        <strain evidence="2 3">CC-CFT640</strain>
    </source>
</reference>
<gene>
    <name evidence="2" type="ORF">FHP25_23020</name>
</gene>
<evidence type="ECO:0008006" key="4">
    <source>
        <dbReference type="Google" id="ProtNLM"/>
    </source>
</evidence>
<keyword evidence="1" id="KW-0732">Signal</keyword>
<dbReference type="RefSeq" id="WP_147849326.1">
    <property type="nucleotide sequence ID" value="NZ_VDUZ01000028.1"/>
</dbReference>
<organism evidence="2 3">
    <name type="scientific">Vineibacter terrae</name>
    <dbReference type="NCBI Taxonomy" id="2586908"/>
    <lineage>
        <taxon>Bacteria</taxon>
        <taxon>Pseudomonadati</taxon>
        <taxon>Pseudomonadota</taxon>
        <taxon>Alphaproteobacteria</taxon>
        <taxon>Hyphomicrobiales</taxon>
        <taxon>Vineibacter</taxon>
    </lineage>
</organism>
<evidence type="ECO:0000256" key="1">
    <source>
        <dbReference type="SAM" id="SignalP"/>
    </source>
</evidence>
<sequence>MRRLGPAPLALLALALPSAGLRAEPLPKPTTDYVAEGTITSGKKGSSPASVRHGAGKLRVDTEVDGKKAAIFIDLEARTATVVSQRLGQKIAMQIDPERAGEAVSMLDRDARRVGEAKIAGETCDEYEFETAKGHTVVTCVTRDGIALRTRDVSRNRVIWEASRVTRGPQDAAQLVVPSDALPLQIPKLR</sequence>
<dbReference type="EMBL" id="VDUZ01000028">
    <property type="protein sequence ID" value="TXL73070.1"/>
    <property type="molecule type" value="Genomic_DNA"/>
</dbReference>